<dbReference type="Gene3D" id="3.40.50.2300">
    <property type="match status" value="1"/>
</dbReference>
<evidence type="ECO:0000256" key="4">
    <source>
        <dbReference type="ARBA" id="ARBA00022490"/>
    </source>
</evidence>
<evidence type="ECO:0000259" key="9">
    <source>
        <dbReference type="SMART" id="SM00226"/>
    </source>
</evidence>
<sequence length="166" mass="18631">MTSTTEPVSVLFVCLGNICRSTMAEGIFQAMVSKPPYKTLISKVDSCGTGTYHTGSSPDSRTMSTLENNGITDYNHAARKVHTSDFSKFDFIFAMDRDNLRDLQRLQQRHGGNAKVMLFGEFAGKKRAEEVDDPYYGGPDGFEMAYEQIVRFSKNFLKETFPDVKP</sequence>
<keyword evidence="4" id="KW-0963">Cytoplasm</keyword>
<dbReference type="Proteomes" id="UP000184330">
    <property type="component" value="Unassembled WGS sequence"/>
</dbReference>
<organism evidence="10 11">
    <name type="scientific">Phialocephala subalpina</name>
    <dbReference type="NCBI Taxonomy" id="576137"/>
    <lineage>
        <taxon>Eukaryota</taxon>
        <taxon>Fungi</taxon>
        <taxon>Dikarya</taxon>
        <taxon>Ascomycota</taxon>
        <taxon>Pezizomycotina</taxon>
        <taxon>Leotiomycetes</taxon>
        <taxon>Helotiales</taxon>
        <taxon>Mollisiaceae</taxon>
        <taxon>Phialocephala</taxon>
        <taxon>Phialocephala fortinii species complex</taxon>
    </lineage>
</organism>
<dbReference type="InterPro" id="IPR023485">
    <property type="entry name" value="Ptyr_pPase"/>
</dbReference>
<dbReference type="InterPro" id="IPR002115">
    <property type="entry name" value="Tyr_Pase_low_mol_wt_mml"/>
</dbReference>
<keyword evidence="5" id="KW-0378">Hydrolase</keyword>
<dbReference type="AlphaFoldDB" id="A0A1L7X4D5"/>
<evidence type="ECO:0000313" key="11">
    <source>
        <dbReference type="Proteomes" id="UP000184330"/>
    </source>
</evidence>
<dbReference type="FunFam" id="3.40.50.2300:FF:000105">
    <property type="entry name" value="Low molecular weight phosphotyrosine protein"/>
    <property type="match status" value="1"/>
</dbReference>
<keyword evidence="11" id="KW-1185">Reference proteome</keyword>
<dbReference type="CDD" id="cd16343">
    <property type="entry name" value="LMWPTP"/>
    <property type="match status" value="1"/>
</dbReference>
<dbReference type="SMART" id="SM00226">
    <property type="entry name" value="LMWPc"/>
    <property type="match status" value="1"/>
</dbReference>
<dbReference type="GO" id="GO:0004726">
    <property type="term" value="F:non-membrane spanning protein tyrosine phosphatase activity"/>
    <property type="evidence" value="ECO:0007669"/>
    <property type="project" value="InterPro"/>
</dbReference>
<evidence type="ECO:0000256" key="2">
    <source>
        <dbReference type="ARBA" id="ARBA00004496"/>
    </source>
</evidence>
<comment type="subcellular location">
    <subcellularLocation>
        <location evidence="2">Cytoplasm</location>
    </subcellularLocation>
</comment>
<proteinExistence type="inferred from homology"/>
<comment type="catalytic activity">
    <reaction evidence="1">
        <text>a phosphate monoester + H2O = an alcohol + phosphate</text>
        <dbReference type="Rhea" id="RHEA:15017"/>
        <dbReference type="ChEBI" id="CHEBI:15377"/>
        <dbReference type="ChEBI" id="CHEBI:30879"/>
        <dbReference type="ChEBI" id="CHEBI:43474"/>
        <dbReference type="ChEBI" id="CHEBI:67140"/>
        <dbReference type="EC" id="3.1.3.2"/>
    </reaction>
</comment>
<evidence type="ECO:0000256" key="1">
    <source>
        <dbReference type="ARBA" id="ARBA00000032"/>
    </source>
</evidence>
<keyword evidence="6" id="KW-0904">Protein phosphatase</keyword>
<evidence type="ECO:0000256" key="6">
    <source>
        <dbReference type="ARBA" id="ARBA00022912"/>
    </source>
</evidence>
<comment type="similarity">
    <text evidence="3">Belongs to the low molecular weight phosphotyrosine protein phosphatase family.</text>
</comment>
<evidence type="ECO:0000256" key="3">
    <source>
        <dbReference type="ARBA" id="ARBA00011063"/>
    </source>
</evidence>
<evidence type="ECO:0000256" key="7">
    <source>
        <dbReference type="ARBA" id="ARBA00051722"/>
    </source>
</evidence>
<evidence type="ECO:0000313" key="10">
    <source>
        <dbReference type="EMBL" id="CZR59886.1"/>
    </source>
</evidence>
<protein>
    <submittedName>
        <fullName evidence="10">Probable protein-tyrosine-phosphatase</fullName>
    </submittedName>
</protein>
<dbReference type="PRINTS" id="PR00719">
    <property type="entry name" value="LMWPTPASE"/>
</dbReference>
<accession>A0A1L7X4D5</accession>
<dbReference type="PANTHER" id="PTHR11717">
    <property type="entry name" value="LOW MOLECULAR WEIGHT PROTEIN TYROSINE PHOSPHATASE"/>
    <property type="match status" value="1"/>
</dbReference>
<gene>
    <name evidence="10" type="ORF">PAC_09780</name>
</gene>
<dbReference type="STRING" id="576137.A0A1L7X4D5"/>
<dbReference type="InterPro" id="IPR036196">
    <property type="entry name" value="Ptyr_pPase_sf"/>
</dbReference>
<dbReference type="Pfam" id="PF01451">
    <property type="entry name" value="LMWPc"/>
    <property type="match status" value="1"/>
</dbReference>
<dbReference type="InterPro" id="IPR050438">
    <property type="entry name" value="LMW_PTPase"/>
</dbReference>
<dbReference type="GO" id="GO:0003993">
    <property type="term" value="F:acid phosphatase activity"/>
    <property type="evidence" value="ECO:0007669"/>
    <property type="project" value="UniProtKB-EC"/>
</dbReference>
<reference evidence="10 11" key="1">
    <citation type="submission" date="2016-03" db="EMBL/GenBank/DDBJ databases">
        <authorList>
            <person name="Ploux O."/>
        </authorList>
    </citation>
    <scope>NUCLEOTIDE SEQUENCE [LARGE SCALE GENOMIC DNA]</scope>
    <source>
        <strain evidence="10 11">UAMH 11012</strain>
    </source>
</reference>
<evidence type="ECO:0000256" key="8">
    <source>
        <dbReference type="PIRSR" id="PIRSR617867-1"/>
    </source>
</evidence>
<feature type="active site" description="Nucleophile" evidence="8">
    <location>
        <position position="14"/>
    </location>
</feature>
<dbReference type="PANTHER" id="PTHR11717:SF7">
    <property type="entry name" value="LOW MOLECULAR WEIGHT PHOSPHOTYROSINE PROTEIN PHOSPHATASE"/>
    <property type="match status" value="1"/>
</dbReference>
<name>A0A1L7X4D5_9HELO</name>
<dbReference type="GO" id="GO:0005737">
    <property type="term" value="C:cytoplasm"/>
    <property type="evidence" value="ECO:0007669"/>
    <property type="project" value="UniProtKB-SubCell"/>
</dbReference>
<feature type="domain" description="Phosphotyrosine protein phosphatase I" evidence="9">
    <location>
        <begin position="8"/>
        <end position="159"/>
    </location>
</feature>
<feature type="active site" description="Proton donor" evidence="8">
    <location>
        <position position="133"/>
    </location>
</feature>
<dbReference type="SUPFAM" id="SSF52788">
    <property type="entry name" value="Phosphotyrosine protein phosphatases I"/>
    <property type="match status" value="1"/>
</dbReference>
<evidence type="ECO:0000256" key="5">
    <source>
        <dbReference type="ARBA" id="ARBA00022801"/>
    </source>
</evidence>
<dbReference type="OrthoDB" id="3388at2759"/>
<dbReference type="EMBL" id="FJOG01000014">
    <property type="protein sequence ID" value="CZR59886.1"/>
    <property type="molecule type" value="Genomic_DNA"/>
</dbReference>
<comment type="catalytic activity">
    <reaction evidence="7">
        <text>O-phospho-L-tyrosyl-[protein] + H2O = L-tyrosyl-[protein] + phosphate</text>
        <dbReference type="Rhea" id="RHEA:10684"/>
        <dbReference type="Rhea" id="RHEA-COMP:10136"/>
        <dbReference type="Rhea" id="RHEA-COMP:20101"/>
        <dbReference type="ChEBI" id="CHEBI:15377"/>
        <dbReference type="ChEBI" id="CHEBI:43474"/>
        <dbReference type="ChEBI" id="CHEBI:46858"/>
        <dbReference type="ChEBI" id="CHEBI:61978"/>
        <dbReference type="EC" id="3.1.3.48"/>
    </reaction>
</comment>
<feature type="active site" evidence="8">
    <location>
        <position position="20"/>
    </location>
</feature>
<dbReference type="PRINTS" id="PR00720">
    <property type="entry name" value="MAMMALPTPASE"/>
</dbReference>
<dbReference type="InterPro" id="IPR017867">
    <property type="entry name" value="Tyr_phospatase_low_mol_wt"/>
</dbReference>